<proteinExistence type="predicted"/>
<dbReference type="EMBL" id="CP036287">
    <property type="protein sequence ID" value="QDU69807.1"/>
    <property type="molecule type" value="Genomic_DNA"/>
</dbReference>
<organism evidence="3 4">
    <name type="scientific">Engelhardtia mirabilis</name>
    <dbReference type="NCBI Taxonomy" id="2528011"/>
    <lineage>
        <taxon>Bacteria</taxon>
        <taxon>Pseudomonadati</taxon>
        <taxon>Planctomycetota</taxon>
        <taxon>Planctomycetia</taxon>
        <taxon>Planctomycetia incertae sedis</taxon>
        <taxon>Engelhardtia</taxon>
    </lineage>
</organism>
<dbReference type="RefSeq" id="WP_145070052.1">
    <property type="nucleotide sequence ID" value="NZ_CP036287.1"/>
</dbReference>
<evidence type="ECO:0000256" key="2">
    <source>
        <dbReference type="SAM" id="SignalP"/>
    </source>
</evidence>
<evidence type="ECO:0000313" key="3">
    <source>
        <dbReference type="EMBL" id="QDU69807.1"/>
    </source>
</evidence>
<sequence length="85" mass="8695" precursor="true">MQRRRMISIARAPLAAAFLATGLTGCITGGDSASRSASAAEPSPLPSAAEANADAEQSITTQNADATFEELKAAIEQDLQAMDGN</sequence>
<feature type="chain" id="PRO_5021838800" evidence="2">
    <location>
        <begin position="23"/>
        <end position="85"/>
    </location>
</feature>
<dbReference type="PROSITE" id="PS51257">
    <property type="entry name" value="PROKAR_LIPOPROTEIN"/>
    <property type="match status" value="1"/>
</dbReference>
<gene>
    <name evidence="3" type="ORF">Pla133_49290</name>
</gene>
<evidence type="ECO:0000256" key="1">
    <source>
        <dbReference type="SAM" id="MobiDB-lite"/>
    </source>
</evidence>
<keyword evidence="4" id="KW-1185">Reference proteome</keyword>
<keyword evidence="2" id="KW-0732">Signal</keyword>
<feature type="signal peptide" evidence="2">
    <location>
        <begin position="1"/>
        <end position="22"/>
    </location>
</feature>
<feature type="region of interest" description="Disordered" evidence="1">
    <location>
        <begin position="30"/>
        <end position="58"/>
    </location>
</feature>
<evidence type="ECO:0000313" key="4">
    <source>
        <dbReference type="Proteomes" id="UP000316921"/>
    </source>
</evidence>
<dbReference type="Proteomes" id="UP000316921">
    <property type="component" value="Chromosome"/>
</dbReference>
<protein>
    <submittedName>
        <fullName evidence="3">Uncharacterized protein</fullName>
    </submittedName>
</protein>
<name>A0A518BS56_9BACT</name>
<reference evidence="3 4" key="1">
    <citation type="submission" date="2019-02" db="EMBL/GenBank/DDBJ databases">
        <title>Deep-cultivation of Planctomycetes and their phenomic and genomic characterization uncovers novel biology.</title>
        <authorList>
            <person name="Wiegand S."/>
            <person name="Jogler M."/>
            <person name="Boedeker C."/>
            <person name="Pinto D."/>
            <person name="Vollmers J."/>
            <person name="Rivas-Marin E."/>
            <person name="Kohn T."/>
            <person name="Peeters S.H."/>
            <person name="Heuer A."/>
            <person name="Rast P."/>
            <person name="Oberbeckmann S."/>
            <person name="Bunk B."/>
            <person name="Jeske O."/>
            <person name="Meyerdierks A."/>
            <person name="Storesund J.E."/>
            <person name="Kallscheuer N."/>
            <person name="Luecker S."/>
            <person name="Lage O.M."/>
            <person name="Pohl T."/>
            <person name="Merkel B.J."/>
            <person name="Hornburger P."/>
            <person name="Mueller R.-W."/>
            <person name="Bruemmer F."/>
            <person name="Labrenz M."/>
            <person name="Spormann A.M."/>
            <person name="Op den Camp H."/>
            <person name="Overmann J."/>
            <person name="Amann R."/>
            <person name="Jetten M.S.M."/>
            <person name="Mascher T."/>
            <person name="Medema M.H."/>
            <person name="Devos D.P."/>
            <person name="Kaster A.-K."/>
            <person name="Ovreas L."/>
            <person name="Rohde M."/>
            <person name="Galperin M.Y."/>
            <person name="Jogler C."/>
        </authorList>
    </citation>
    <scope>NUCLEOTIDE SEQUENCE [LARGE SCALE GENOMIC DNA]</scope>
    <source>
        <strain evidence="3 4">Pla133</strain>
    </source>
</reference>
<dbReference type="AlphaFoldDB" id="A0A518BS56"/>
<feature type="compositionally biased region" description="Low complexity" evidence="1">
    <location>
        <begin position="32"/>
        <end position="52"/>
    </location>
</feature>
<accession>A0A518BS56</accession>
<dbReference type="KEGG" id="pbap:Pla133_49290"/>